<dbReference type="CDD" id="cd00167">
    <property type="entry name" value="SANT"/>
    <property type="match status" value="1"/>
</dbReference>
<dbReference type="Pfam" id="PF00249">
    <property type="entry name" value="Myb_DNA-binding"/>
    <property type="match status" value="1"/>
</dbReference>
<keyword evidence="3" id="KW-0804">Transcription</keyword>
<feature type="domain" description="SANT" evidence="6">
    <location>
        <begin position="1"/>
        <end position="46"/>
    </location>
</feature>
<comment type="subcellular location">
    <subcellularLocation>
        <location evidence="1">Nucleus</location>
    </subcellularLocation>
</comment>
<dbReference type="Proteomes" id="UP001151287">
    <property type="component" value="Unassembled WGS sequence"/>
</dbReference>
<protein>
    <recommendedName>
        <fullName evidence="9">Myb-like domain-containing protein</fullName>
    </recommendedName>
</protein>
<evidence type="ECO:0000256" key="1">
    <source>
        <dbReference type="ARBA" id="ARBA00004123"/>
    </source>
</evidence>
<dbReference type="FunFam" id="1.10.10.60:FF:000154">
    <property type="entry name" value="Transcription factor SRM1"/>
    <property type="match status" value="1"/>
</dbReference>
<evidence type="ECO:0008006" key="9">
    <source>
        <dbReference type="Google" id="ProtNLM"/>
    </source>
</evidence>
<sequence>MAWTSEENKRFERALARYDEDTSDRWEKIAAMVGGGKTVEQIRRHYDELVQDVEQIESGNVRYTNSNRRNGRTN</sequence>
<name>A0A9Q0C2G9_9POAL</name>
<evidence type="ECO:0000256" key="3">
    <source>
        <dbReference type="ARBA" id="ARBA00023163"/>
    </source>
</evidence>
<dbReference type="SMART" id="SM00717">
    <property type="entry name" value="SANT"/>
    <property type="match status" value="1"/>
</dbReference>
<dbReference type="InterPro" id="IPR017884">
    <property type="entry name" value="SANT_dom"/>
</dbReference>
<dbReference type="EMBL" id="JAMQYH010000005">
    <property type="protein sequence ID" value="KAJ1686059.1"/>
    <property type="molecule type" value="Genomic_DNA"/>
</dbReference>
<dbReference type="PANTHER" id="PTHR43952:SF75">
    <property type="entry name" value="PROTEIN RADIALIS-LIKE 6"/>
    <property type="match status" value="1"/>
</dbReference>
<dbReference type="InterPro" id="IPR009057">
    <property type="entry name" value="Homeodomain-like_sf"/>
</dbReference>
<dbReference type="GO" id="GO:0003700">
    <property type="term" value="F:DNA-binding transcription factor activity"/>
    <property type="evidence" value="ECO:0007669"/>
    <property type="project" value="InterPro"/>
</dbReference>
<gene>
    <name evidence="7" type="ORF">LUZ63_017449</name>
</gene>
<reference evidence="7" key="1">
    <citation type="journal article" date="2022" name="Cell">
        <title>Repeat-based holocentromeres influence genome architecture and karyotype evolution.</title>
        <authorList>
            <person name="Hofstatter P.G."/>
            <person name="Thangavel G."/>
            <person name="Lux T."/>
            <person name="Neumann P."/>
            <person name="Vondrak T."/>
            <person name="Novak P."/>
            <person name="Zhang M."/>
            <person name="Costa L."/>
            <person name="Castellani M."/>
            <person name="Scott A."/>
            <person name="Toegelov H."/>
            <person name="Fuchs J."/>
            <person name="Mata-Sucre Y."/>
            <person name="Dias Y."/>
            <person name="Vanzela A.L.L."/>
            <person name="Huettel B."/>
            <person name="Almeida C.C.S."/>
            <person name="Simkova H."/>
            <person name="Souza G."/>
            <person name="Pedrosa-Harand A."/>
            <person name="Macas J."/>
            <person name="Mayer K.F.X."/>
            <person name="Houben A."/>
            <person name="Marques A."/>
        </authorList>
    </citation>
    <scope>NUCLEOTIDE SEQUENCE</scope>
    <source>
        <strain evidence="7">RhyBre1mFocal</strain>
    </source>
</reference>
<keyword evidence="2" id="KW-0805">Transcription regulation</keyword>
<evidence type="ECO:0000259" key="5">
    <source>
        <dbReference type="PROSITE" id="PS50090"/>
    </source>
</evidence>
<keyword evidence="4" id="KW-0539">Nucleus</keyword>
<dbReference type="GO" id="GO:0005634">
    <property type="term" value="C:nucleus"/>
    <property type="evidence" value="ECO:0007669"/>
    <property type="project" value="UniProtKB-SubCell"/>
</dbReference>
<dbReference type="AlphaFoldDB" id="A0A9Q0C2G9"/>
<evidence type="ECO:0000313" key="8">
    <source>
        <dbReference type="Proteomes" id="UP001151287"/>
    </source>
</evidence>
<evidence type="ECO:0000259" key="6">
    <source>
        <dbReference type="PROSITE" id="PS51293"/>
    </source>
</evidence>
<evidence type="ECO:0000313" key="7">
    <source>
        <dbReference type="EMBL" id="KAJ1686059.1"/>
    </source>
</evidence>
<dbReference type="InterPro" id="IPR001005">
    <property type="entry name" value="SANT/Myb"/>
</dbReference>
<dbReference type="PROSITE" id="PS50090">
    <property type="entry name" value="MYB_LIKE"/>
    <property type="match status" value="1"/>
</dbReference>
<evidence type="ECO:0000256" key="2">
    <source>
        <dbReference type="ARBA" id="ARBA00023015"/>
    </source>
</evidence>
<dbReference type="OrthoDB" id="118550at2759"/>
<comment type="caution">
    <text evidence="7">The sequence shown here is derived from an EMBL/GenBank/DDBJ whole genome shotgun (WGS) entry which is preliminary data.</text>
</comment>
<dbReference type="PROSITE" id="PS51293">
    <property type="entry name" value="SANT"/>
    <property type="match status" value="1"/>
</dbReference>
<keyword evidence="8" id="KW-1185">Reference proteome</keyword>
<proteinExistence type="predicted"/>
<organism evidence="7 8">
    <name type="scientific">Rhynchospora breviuscula</name>
    <dbReference type="NCBI Taxonomy" id="2022672"/>
    <lineage>
        <taxon>Eukaryota</taxon>
        <taxon>Viridiplantae</taxon>
        <taxon>Streptophyta</taxon>
        <taxon>Embryophyta</taxon>
        <taxon>Tracheophyta</taxon>
        <taxon>Spermatophyta</taxon>
        <taxon>Magnoliopsida</taxon>
        <taxon>Liliopsida</taxon>
        <taxon>Poales</taxon>
        <taxon>Cyperaceae</taxon>
        <taxon>Cyperoideae</taxon>
        <taxon>Rhynchosporeae</taxon>
        <taxon>Rhynchospora</taxon>
    </lineage>
</organism>
<dbReference type="InterPro" id="IPR044636">
    <property type="entry name" value="RADIALIS-like"/>
</dbReference>
<feature type="domain" description="Myb-like" evidence="5">
    <location>
        <begin position="1"/>
        <end position="50"/>
    </location>
</feature>
<dbReference type="Gene3D" id="1.10.10.60">
    <property type="entry name" value="Homeodomain-like"/>
    <property type="match status" value="1"/>
</dbReference>
<dbReference type="PANTHER" id="PTHR43952">
    <property type="entry name" value="MYB FAMILY TRANSCRIPTION FACTOR-RELATED"/>
    <property type="match status" value="1"/>
</dbReference>
<evidence type="ECO:0000256" key="4">
    <source>
        <dbReference type="ARBA" id="ARBA00023242"/>
    </source>
</evidence>
<dbReference type="SUPFAM" id="SSF46689">
    <property type="entry name" value="Homeodomain-like"/>
    <property type="match status" value="1"/>
</dbReference>
<accession>A0A9Q0C2G9</accession>